<evidence type="ECO:0000259" key="4">
    <source>
        <dbReference type="PROSITE" id="PS51898"/>
    </source>
</evidence>
<dbReference type="InterPro" id="IPR050090">
    <property type="entry name" value="Tyrosine_recombinase_XerCD"/>
</dbReference>
<comment type="caution">
    <text evidence="5">The sequence shown here is derived from an EMBL/GenBank/DDBJ whole genome shotgun (WGS) entry which is preliminary data.</text>
</comment>
<keyword evidence="3" id="KW-0233">DNA recombination</keyword>
<name>A0A1F7TZC7_9BACT</name>
<dbReference type="GO" id="GO:0015074">
    <property type="term" value="P:DNA integration"/>
    <property type="evidence" value="ECO:0007669"/>
    <property type="project" value="InterPro"/>
</dbReference>
<dbReference type="InterPro" id="IPR013762">
    <property type="entry name" value="Integrase-like_cat_sf"/>
</dbReference>
<dbReference type="Pfam" id="PF00589">
    <property type="entry name" value="Phage_integrase"/>
    <property type="match status" value="1"/>
</dbReference>
<comment type="similarity">
    <text evidence="1">Belongs to the 'phage' integrase family.</text>
</comment>
<dbReference type="Gene3D" id="1.10.443.10">
    <property type="entry name" value="Intergrase catalytic core"/>
    <property type="match status" value="1"/>
</dbReference>
<dbReference type="InterPro" id="IPR011010">
    <property type="entry name" value="DNA_brk_join_enz"/>
</dbReference>
<dbReference type="PANTHER" id="PTHR30349:SF41">
    <property type="entry name" value="INTEGRASE_RECOMBINASE PROTEIN MJ0367-RELATED"/>
    <property type="match status" value="1"/>
</dbReference>
<dbReference type="EMBL" id="MGDX01000015">
    <property type="protein sequence ID" value="OGL71322.1"/>
    <property type="molecule type" value="Genomic_DNA"/>
</dbReference>
<evidence type="ECO:0000313" key="6">
    <source>
        <dbReference type="Proteomes" id="UP000177097"/>
    </source>
</evidence>
<dbReference type="Proteomes" id="UP000177097">
    <property type="component" value="Unassembled WGS sequence"/>
</dbReference>
<dbReference type="PROSITE" id="PS51898">
    <property type="entry name" value="TYR_RECOMBINASE"/>
    <property type="match status" value="1"/>
</dbReference>
<accession>A0A1F7TZC7</accession>
<reference evidence="5 6" key="1">
    <citation type="journal article" date="2016" name="Nat. Commun.">
        <title>Thousands of microbial genomes shed light on interconnected biogeochemical processes in an aquifer system.</title>
        <authorList>
            <person name="Anantharaman K."/>
            <person name="Brown C.T."/>
            <person name="Hug L.A."/>
            <person name="Sharon I."/>
            <person name="Castelle C.J."/>
            <person name="Probst A.J."/>
            <person name="Thomas B.C."/>
            <person name="Singh A."/>
            <person name="Wilkins M.J."/>
            <person name="Karaoz U."/>
            <person name="Brodie E.L."/>
            <person name="Williams K.H."/>
            <person name="Hubbard S.S."/>
            <person name="Banfield J.F."/>
        </authorList>
    </citation>
    <scope>NUCLEOTIDE SEQUENCE [LARGE SCALE GENOMIC DNA]</scope>
</reference>
<keyword evidence="2" id="KW-0238">DNA-binding</keyword>
<dbReference type="AlphaFoldDB" id="A0A1F7TZC7"/>
<proteinExistence type="inferred from homology"/>
<evidence type="ECO:0000256" key="3">
    <source>
        <dbReference type="ARBA" id="ARBA00023172"/>
    </source>
</evidence>
<organism evidence="5 6">
    <name type="scientific">Candidatus Uhrbacteria bacterium RIFCSPHIGHO2_02_FULL_53_13</name>
    <dbReference type="NCBI Taxonomy" id="1802389"/>
    <lineage>
        <taxon>Bacteria</taxon>
        <taxon>Candidatus Uhriibacteriota</taxon>
    </lineage>
</organism>
<feature type="domain" description="Tyr recombinase" evidence="4">
    <location>
        <begin position="1"/>
        <end position="148"/>
    </location>
</feature>
<dbReference type="SUPFAM" id="SSF56349">
    <property type="entry name" value="DNA breaking-rejoining enzymes"/>
    <property type="match status" value="1"/>
</dbReference>
<protein>
    <recommendedName>
        <fullName evidence="4">Tyr recombinase domain-containing protein</fullName>
    </recommendedName>
</protein>
<dbReference type="InterPro" id="IPR002104">
    <property type="entry name" value="Integrase_catalytic"/>
</dbReference>
<evidence type="ECO:0000256" key="2">
    <source>
        <dbReference type="ARBA" id="ARBA00023125"/>
    </source>
</evidence>
<dbReference type="PANTHER" id="PTHR30349">
    <property type="entry name" value="PHAGE INTEGRASE-RELATED"/>
    <property type="match status" value="1"/>
</dbReference>
<sequence>MIALAYGAGLRISELTDLRAGSIDMGESVLHIYQGKGMKDRLTLLPPSLSHELAKHAAGKLPDDYLFTSERGGRLSSRSLQLVFSRGLKAAGITKPATFHSLRHSFATHILEQGTDLRYIQKLLGHTNIRTTQRYTHVSTASIRAIKSPL</sequence>
<evidence type="ECO:0000256" key="1">
    <source>
        <dbReference type="ARBA" id="ARBA00008857"/>
    </source>
</evidence>
<evidence type="ECO:0000313" key="5">
    <source>
        <dbReference type="EMBL" id="OGL71322.1"/>
    </source>
</evidence>
<dbReference type="GO" id="GO:0006310">
    <property type="term" value="P:DNA recombination"/>
    <property type="evidence" value="ECO:0007669"/>
    <property type="project" value="UniProtKB-KW"/>
</dbReference>
<dbReference type="STRING" id="1802389.A3C17_04665"/>
<dbReference type="GO" id="GO:0003677">
    <property type="term" value="F:DNA binding"/>
    <property type="evidence" value="ECO:0007669"/>
    <property type="project" value="UniProtKB-KW"/>
</dbReference>
<gene>
    <name evidence="5" type="ORF">A3C17_04665</name>
</gene>